<keyword evidence="3" id="KW-1185">Reference proteome</keyword>
<dbReference type="AlphaFoldDB" id="A0A1E7LQZ4"/>
<evidence type="ECO:0000313" key="2">
    <source>
        <dbReference type="EMBL" id="OEV18607.1"/>
    </source>
</evidence>
<dbReference type="Proteomes" id="UP000175971">
    <property type="component" value="Unassembled WGS sequence"/>
</dbReference>
<evidence type="ECO:0000256" key="1">
    <source>
        <dbReference type="SAM" id="MobiDB-lite"/>
    </source>
</evidence>
<reference evidence="2 3" key="1">
    <citation type="journal article" date="2016" name="Front. Microbiol.">
        <title>Comparative Genomics Analysis of Streptomyces Species Reveals Their Adaptation to the Marine Environment and Their Diversity at the Genomic Level.</title>
        <authorList>
            <person name="Tian X."/>
            <person name="Zhang Z."/>
            <person name="Yang T."/>
            <person name="Chen M."/>
            <person name="Li J."/>
            <person name="Chen F."/>
            <person name="Yang J."/>
            <person name="Li W."/>
            <person name="Zhang B."/>
            <person name="Zhang Z."/>
            <person name="Wu J."/>
            <person name="Zhang C."/>
            <person name="Long L."/>
            <person name="Xiao J."/>
        </authorList>
    </citation>
    <scope>NUCLEOTIDE SEQUENCE [LARGE SCALE GENOMIC DNA]</scope>
    <source>
        <strain evidence="2 3">SCSIO M10372</strain>
    </source>
</reference>
<proteinExistence type="predicted"/>
<dbReference type="EMBL" id="LJGZ01000091">
    <property type="protein sequence ID" value="OEV18607.1"/>
    <property type="molecule type" value="Genomic_DNA"/>
</dbReference>
<organism evidence="2 3">
    <name type="scientific">Streptomyces nanshensis</name>
    <dbReference type="NCBI Taxonomy" id="518642"/>
    <lineage>
        <taxon>Bacteria</taxon>
        <taxon>Bacillati</taxon>
        <taxon>Actinomycetota</taxon>
        <taxon>Actinomycetes</taxon>
        <taxon>Kitasatosporales</taxon>
        <taxon>Streptomycetaceae</taxon>
        <taxon>Streptomyces</taxon>
    </lineage>
</organism>
<feature type="region of interest" description="Disordered" evidence="1">
    <location>
        <begin position="1"/>
        <end position="40"/>
    </location>
</feature>
<comment type="caution">
    <text evidence="2">The sequence shown here is derived from an EMBL/GenBank/DDBJ whole genome shotgun (WGS) entry which is preliminary data.</text>
</comment>
<accession>A0A1E7LQZ4</accession>
<name>A0A1E7LQZ4_9ACTN</name>
<protein>
    <submittedName>
        <fullName evidence="2">Uncharacterized protein</fullName>
    </submittedName>
</protein>
<sequence>MMTWAFVPLMPKEETPARRGRPARGHGTGSVSRRTPPLSQSTCELGASTWRVLGSRPCSIALTILMIPPIPAADCVCPVFDLSEPSHNGFPARPWP</sequence>
<gene>
    <name evidence="2" type="ORF">AN221_21285</name>
</gene>
<feature type="compositionally biased region" description="Polar residues" evidence="1">
    <location>
        <begin position="30"/>
        <end position="40"/>
    </location>
</feature>
<evidence type="ECO:0000313" key="3">
    <source>
        <dbReference type="Proteomes" id="UP000175971"/>
    </source>
</evidence>